<comment type="caution">
    <text evidence="2">The sequence shown here is derived from an EMBL/GenBank/DDBJ whole genome shotgun (WGS) entry which is preliminary data.</text>
</comment>
<reference evidence="2 3" key="1">
    <citation type="submission" date="2024-07" db="EMBL/GenBank/DDBJ databases">
        <title>Section-level genome sequencing and comparative genomics of Aspergillus sections Usti and Cavernicolus.</title>
        <authorList>
            <consortium name="Lawrence Berkeley National Laboratory"/>
            <person name="Nybo J.L."/>
            <person name="Vesth T.C."/>
            <person name="Theobald S."/>
            <person name="Frisvad J.C."/>
            <person name="Larsen T.O."/>
            <person name="Kjaerboelling I."/>
            <person name="Rothschild-Mancinelli K."/>
            <person name="Lyhne E.K."/>
            <person name="Kogle M.E."/>
            <person name="Barry K."/>
            <person name="Clum A."/>
            <person name="Na H."/>
            <person name="Ledsgaard L."/>
            <person name="Lin J."/>
            <person name="Lipzen A."/>
            <person name="Kuo A."/>
            <person name="Riley R."/>
            <person name="Mondo S."/>
            <person name="Labutti K."/>
            <person name="Haridas S."/>
            <person name="Pangalinan J."/>
            <person name="Salamov A.A."/>
            <person name="Simmons B.A."/>
            <person name="Magnuson J.K."/>
            <person name="Chen J."/>
            <person name="Drula E."/>
            <person name="Henrissat B."/>
            <person name="Wiebenga A."/>
            <person name="Lubbers R.J."/>
            <person name="Gomes A.C."/>
            <person name="Macurrencykelacurrency M.R."/>
            <person name="Stajich J."/>
            <person name="Grigoriev I.V."/>
            <person name="Mortensen U.H."/>
            <person name="De Vries R.P."/>
            <person name="Baker S.E."/>
            <person name="Andersen M.R."/>
        </authorList>
    </citation>
    <scope>NUCLEOTIDE SEQUENCE [LARGE SCALE GENOMIC DNA]</scope>
    <source>
        <strain evidence="2 3">CBS 449.75</strain>
    </source>
</reference>
<dbReference type="InterPro" id="IPR056867">
    <property type="entry name" value="LRR_15"/>
</dbReference>
<dbReference type="Pfam" id="PF24969">
    <property type="entry name" value="LRR_15"/>
    <property type="match status" value="1"/>
</dbReference>
<protein>
    <recommendedName>
        <fullName evidence="1">Leucine-rich repeat domain-containing protein</fullName>
    </recommendedName>
</protein>
<accession>A0ABR4M205</accession>
<evidence type="ECO:0000313" key="3">
    <source>
        <dbReference type="Proteomes" id="UP001610432"/>
    </source>
</evidence>
<dbReference type="RefSeq" id="XP_070888617.1">
    <property type="nucleotide sequence ID" value="XM_071032518.1"/>
</dbReference>
<organism evidence="2 3">
    <name type="scientific">Aspergillus lucknowensis</name>
    <dbReference type="NCBI Taxonomy" id="176173"/>
    <lineage>
        <taxon>Eukaryota</taxon>
        <taxon>Fungi</taxon>
        <taxon>Dikarya</taxon>
        <taxon>Ascomycota</taxon>
        <taxon>Pezizomycotina</taxon>
        <taxon>Eurotiomycetes</taxon>
        <taxon>Eurotiomycetidae</taxon>
        <taxon>Eurotiales</taxon>
        <taxon>Aspergillaceae</taxon>
        <taxon>Aspergillus</taxon>
        <taxon>Aspergillus subgen. Nidulantes</taxon>
    </lineage>
</organism>
<sequence length="417" mass="48095">MASSLPVEILLLVLSHIDDFLPYSLPLLRLTTLIRTLHYPDYWPLGPRPNTKYYDWHVVRDIVTCVAKDGLELDRWERRLNGGDPDMWFSLLLLGLKNVRFLDISYTSSPYLLRTIESIVRSVPDEDNGCAGPEQNTRKKVTALQHLESIRIRNEWPIQVGARAFAPFFLLPAMRVFNANRINGEPEPTSQSPEKLEEYDWNLYPYLTLRLPAGSSPVREIILNDSNCRYGFREFIFACASLERFEYQHDNKLTYFNFRPRAFYEPLTTRSRTLQVLRLNDIGVTKNLVKNERSVKGQETQETIESWFGSLVEFTALKELRMPLRDLLDLKGGRPLLELADILPRGLEVLCLAKVDRVDYDLVVANPRALLVGGFSSLRKVIVQLYQVELFAGETKVRYLPANFRVPQFAKEAIRGV</sequence>
<evidence type="ECO:0000313" key="2">
    <source>
        <dbReference type="EMBL" id="KAL2869638.1"/>
    </source>
</evidence>
<keyword evidence="3" id="KW-1185">Reference proteome</keyword>
<evidence type="ECO:0000259" key="1">
    <source>
        <dbReference type="Pfam" id="PF24969"/>
    </source>
</evidence>
<proteinExistence type="predicted"/>
<dbReference type="Proteomes" id="UP001610432">
    <property type="component" value="Unassembled WGS sequence"/>
</dbReference>
<dbReference type="GeneID" id="98147590"/>
<dbReference type="EMBL" id="JBFXLQ010000009">
    <property type="protein sequence ID" value="KAL2869638.1"/>
    <property type="molecule type" value="Genomic_DNA"/>
</dbReference>
<feature type="domain" description="Leucine-rich repeat" evidence="1">
    <location>
        <begin position="65"/>
        <end position="365"/>
    </location>
</feature>
<gene>
    <name evidence="2" type="ORF">BJX67DRAFT_379187</name>
</gene>
<name>A0ABR4M205_9EURO</name>